<dbReference type="Gene3D" id="3.40.50.1820">
    <property type="entry name" value="alpha/beta hydrolase"/>
    <property type="match status" value="1"/>
</dbReference>
<evidence type="ECO:0000313" key="4">
    <source>
        <dbReference type="Proteomes" id="UP000220914"/>
    </source>
</evidence>
<evidence type="ECO:0000313" key="2">
    <source>
        <dbReference type="EMBL" id="GFG55552.1"/>
    </source>
</evidence>
<dbReference type="SUPFAM" id="SSF53474">
    <property type="entry name" value="alpha/beta-Hydrolases"/>
    <property type="match status" value="1"/>
</dbReference>
<dbReference type="PRINTS" id="PR00111">
    <property type="entry name" value="ABHYDROLASE"/>
</dbReference>
<reference evidence="3 4" key="1">
    <citation type="submission" date="2017-10" db="EMBL/GenBank/DDBJ databases">
        <title>The new phylogeny of genus Mycobacterium.</title>
        <authorList>
            <person name="Tortoli E."/>
            <person name="Trovato A."/>
            <person name="Cirillo D.M."/>
        </authorList>
    </citation>
    <scope>NUCLEOTIDE SEQUENCE [LARGE SCALE GENOMIC DNA]</scope>
    <source>
        <strain evidence="3 4">CCUG37673</strain>
    </source>
</reference>
<dbReference type="InterPro" id="IPR050266">
    <property type="entry name" value="AB_hydrolase_sf"/>
</dbReference>
<dbReference type="GO" id="GO:0016787">
    <property type="term" value="F:hydrolase activity"/>
    <property type="evidence" value="ECO:0007669"/>
    <property type="project" value="UniProtKB-KW"/>
</dbReference>
<dbReference type="GO" id="GO:0016020">
    <property type="term" value="C:membrane"/>
    <property type="evidence" value="ECO:0007669"/>
    <property type="project" value="TreeGrafter"/>
</dbReference>
<accession>A0A2A7MV52</accession>
<keyword evidence="2" id="KW-0378">Hydrolase</keyword>
<evidence type="ECO:0000313" key="3">
    <source>
        <dbReference type="EMBL" id="PEG35429.1"/>
    </source>
</evidence>
<dbReference type="Pfam" id="PF12697">
    <property type="entry name" value="Abhydrolase_6"/>
    <property type="match status" value="1"/>
</dbReference>
<reference evidence="2 5" key="2">
    <citation type="journal article" date="2019" name="Emerg. Microbes Infect.">
        <title>Comprehensive subspecies identification of 175 nontuberculous mycobacteria species based on 7547 genomic profiles.</title>
        <authorList>
            <person name="Matsumoto Y."/>
            <person name="Kinjo T."/>
            <person name="Motooka D."/>
            <person name="Nabeya D."/>
            <person name="Jung N."/>
            <person name="Uechi K."/>
            <person name="Horii T."/>
            <person name="Iida T."/>
            <person name="Fujita J."/>
            <person name="Nakamura S."/>
        </authorList>
    </citation>
    <scope>NUCLEOTIDE SEQUENCE [LARGE SCALE GENOMIC DNA]</scope>
    <source>
        <strain evidence="2 5">JCM 6377</strain>
    </source>
</reference>
<evidence type="ECO:0000313" key="5">
    <source>
        <dbReference type="Proteomes" id="UP000465302"/>
    </source>
</evidence>
<keyword evidence="4" id="KW-1185">Reference proteome</keyword>
<dbReference type="Proteomes" id="UP000465302">
    <property type="component" value="Unassembled WGS sequence"/>
</dbReference>
<evidence type="ECO:0000259" key="1">
    <source>
        <dbReference type="Pfam" id="PF12697"/>
    </source>
</evidence>
<protein>
    <submittedName>
        <fullName evidence="2">2-hydroxy-6-ketonona-2,4-dienedioic acid hydrolase</fullName>
    </submittedName>
</protein>
<dbReference type="PANTHER" id="PTHR43798:SF33">
    <property type="entry name" value="HYDROLASE, PUTATIVE (AFU_ORTHOLOGUE AFUA_2G14860)-RELATED"/>
    <property type="match status" value="1"/>
</dbReference>
<dbReference type="AlphaFoldDB" id="A0A2A7MV52"/>
<dbReference type="InterPro" id="IPR000639">
    <property type="entry name" value="Epox_hydrolase-like"/>
</dbReference>
<dbReference type="EMBL" id="PDCP01000045">
    <property type="protein sequence ID" value="PEG35429.1"/>
    <property type="molecule type" value="Genomic_DNA"/>
</dbReference>
<gene>
    <name evidence="2" type="primary">mhpC_2</name>
    <name evidence="3" type="ORF">CQY20_21830</name>
    <name evidence="2" type="ORF">MAGR_69930</name>
</gene>
<proteinExistence type="predicted"/>
<dbReference type="InterPro" id="IPR000073">
    <property type="entry name" value="AB_hydrolase_1"/>
</dbReference>
<dbReference type="PRINTS" id="PR00412">
    <property type="entry name" value="EPOXHYDRLASE"/>
</dbReference>
<sequence>MAGNAGESLGRLNTMQSDRQWWTIRGVNTCVYDTGPGANRAAIVMVHGGDPRSLSNALDWSTIWSPADLGARLIAYDKPGQGLSYSPDLVDRAMGANAICEHLEELLDRLGSIPIILMGHSRGALPVAAAALHHPDRIAGLVLVSSNTLAPPSPETPADFYPRAYDAPPPEPTTEFIRREPCMNSYLIEHVDGLVPGRFEAATQNNWWFDRERRIRDYNTIVKPELDCLRSRVLADVEERGFAMPVLQVWGHNDVSAPVALAHTLFAKIAARTRDCTSVVINRSAHYVYREQPRRFAALLRAFVTELVPT</sequence>
<dbReference type="PANTHER" id="PTHR43798">
    <property type="entry name" value="MONOACYLGLYCEROL LIPASE"/>
    <property type="match status" value="1"/>
</dbReference>
<name>A0A2A7MV52_MYCAG</name>
<dbReference type="EMBL" id="BLKS01000004">
    <property type="protein sequence ID" value="GFG55552.1"/>
    <property type="molecule type" value="Genomic_DNA"/>
</dbReference>
<organism evidence="3 4">
    <name type="scientific">Mycolicibacterium agri</name>
    <name type="common">Mycobacterium agri</name>
    <dbReference type="NCBI Taxonomy" id="36811"/>
    <lineage>
        <taxon>Bacteria</taxon>
        <taxon>Bacillati</taxon>
        <taxon>Actinomycetota</taxon>
        <taxon>Actinomycetes</taxon>
        <taxon>Mycobacteriales</taxon>
        <taxon>Mycobacteriaceae</taxon>
        <taxon>Mycolicibacterium</taxon>
    </lineage>
</organism>
<reference evidence="2" key="3">
    <citation type="submission" date="2020-02" db="EMBL/GenBank/DDBJ databases">
        <authorList>
            <person name="Matsumoto Y."/>
            <person name="Motooka D."/>
            <person name="Nakamura S."/>
        </authorList>
    </citation>
    <scope>NUCLEOTIDE SEQUENCE</scope>
    <source>
        <strain evidence="2">JCM 6377</strain>
    </source>
</reference>
<dbReference type="Proteomes" id="UP000220914">
    <property type="component" value="Unassembled WGS sequence"/>
</dbReference>
<dbReference type="InterPro" id="IPR029058">
    <property type="entry name" value="AB_hydrolase_fold"/>
</dbReference>
<comment type="caution">
    <text evidence="3">The sequence shown here is derived from an EMBL/GenBank/DDBJ whole genome shotgun (WGS) entry which is preliminary data.</text>
</comment>
<feature type="domain" description="AB hydrolase-1" evidence="1">
    <location>
        <begin position="43"/>
        <end position="298"/>
    </location>
</feature>